<accession>A0A4V3HEQ6</accession>
<reference evidence="2 3" key="1">
    <citation type="submission" date="2019-03" db="EMBL/GenBank/DDBJ databases">
        <title>Genomic Encyclopedia of Type Strains, Phase III (KMG-III): the genomes of soil and plant-associated and newly described type strains.</title>
        <authorList>
            <person name="Whitman W."/>
        </authorList>
    </citation>
    <scope>NUCLEOTIDE SEQUENCE [LARGE SCALE GENOMIC DNA]</scope>
    <source>
        <strain evidence="2 3">LMG 29544</strain>
    </source>
</reference>
<comment type="caution">
    <text evidence="2">The sequence shown here is derived from an EMBL/GenBank/DDBJ whole genome shotgun (WGS) entry which is preliminary data.</text>
</comment>
<dbReference type="PROSITE" id="PS51257">
    <property type="entry name" value="PROKAR_LIPOPROTEIN"/>
    <property type="match status" value="1"/>
</dbReference>
<sequence length="590" mass="61494">MVRRGKYRYGSRSVIGISVSALSIVLLAGCGGGGDSGTASTGSSGSGSGTAGTGGSGSNPVPEKRASVSGKVTYDYVPTAFGTTAEGVRSARLDYAKTEKRAVRRARVEVVSEDGKSVIGTGMTDDAGAYAIDLPAGVRVYIRVMSQVSDGPADTPDYLVRVRDNTAPEFKTSPASAPLYAMRGSVILTKAGGTQIDMNAGSGWTGSGYGAVRAAAPFAILDQIVTASQKLHRAAPAVKLPALDVFWSPRNRPAQGDVADGLIQTSHYMPDAAKKGIYLLGAQNVDTDEYDASVIVHEYGHYLEANVSRSDSVGGLHSIGNALDMRVAFGEAWGNAFSSMVRDTPDYADTQGPLQAGAGLVMKLDELEKGATPGWFDESAVGRFLYSLYVSPDIGFHAIYQTMIDGQKRTPALTSVFSFATALRAGLSDAGKAKLDALLDDMRVQAGPQLDAWGTQTRFYDPALINPAIFPVYVPIKPGASATSCTTTQLGVGNKLGNYGHLRITVPTAGKYEIAVTPPPGVDMSDVGTRVFAYGNELPDLLGAKGRRVTEFPAAGDYVADVALSANLDEAGTPGAAPQCVGVSMQAVSQ</sequence>
<evidence type="ECO:0000256" key="1">
    <source>
        <dbReference type="SAM" id="MobiDB-lite"/>
    </source>
</evidence>
<organism evidence="2 3">
    <name type="scientific">Paraburkholderia rhizosphaerae</name>
    <dbReference type="NCBI Taxonomy" id="480658"/>
    <lineage>
        <taxon>Bacteria</taxon>
        <taxon>Pseudomonadati</taxon>
        <taxon>Pseudomonadota</taxon>
        <taxon>Betaproteobacteria</taxon>
        <taxon>Burkholderiales</taxon>
        <taxon>Burkholderiaceae</taxon>
        <taxon>Paraburkholderia</taxon>
    </lineage>
</organism>
<feature type="compositionally biased region" description="Gly residues" evidence="1">
    <location>
        <begin position="44"/>
        <end position="57"/>
    </location>
</feature>
<dbReference type="EMBL" id="SORE01000010">
    <property type="protein sequence ID" value="TDY49801.1"/>
    <property type="molecule type" value="Genomic_DNA"/>
</dbReference>
<protein>
    <recommendedName>
        <fullName evidence="4">Lipoprotein</fullName>
    </recommendedName>
</protein>
<dbReference type="Proteomes" id="UP000295509">
    <property type="component" value="Unassembled WGS sequence"/>
</dbReference>
<evidence type="ECO:0008006" key="4">
    <source>
        <dbReference type="Google" id="ProtNLM"/>
    </source>
</evidence>
<dbReference type="AlphaFoldDB" id="A0A4V3HEQ6"/>
<dbReference type="SUPFAM" id="SSF55486">
    <property type="entry name" value="Metalloproteases ('zincins'), catalytic domain"/>
    <property type="match status" value="1"/>
</dbReference>
<gene>
    <name evidence="2" type="ORF">BX592_11052</name>
</gene>
<feature type="region of interest" description="Disordered" evidence="1">
    <location>
        <begin position="36"/>
        <end position="65"/>
    </location>
</feature>
<keyword evidence="3" id="KW-1185">Reference proteome</keyword>
<name>A0A4V3HEQ6_9BURK</name>
<proteinExistence type="predicted"/>
<evidence type="ECO:0000313" key="3">
    <source>
        <dbReference type="Proteomes" id="UP000295509"/>
    </source>
</evidence>
<evidence type="ECO:0000313" key="2">
    <source>
        <dbReference type="EMBL" id="TDY49801.1"/>
    </source>
</evidence>